<evidence type="ECO:0000259" key="6">
    <source>
        <dbReference type="PROSITE" id="PS50931"/>
    </source>
</evidence>
<keyword evidence="4" id="KW-0804">Transcription</keyword>
<feature type="domain" description="HTH lysR-type" evidence="6">
    <location>
        <begin position="3"/>
        <end position="60"/>
    </location>
</feature>
<evidence type="ECO:0000256" key="2">
    <source>
        <dbReference type="ARBA" id="ARBA00023015"/>
    </source>
</evidence>
<dbReference type="InterPro" id="IPR005119">
    <property type="entry name" value="LysR_subst-bd"/>
</dbReference>
<keyword evidence="3 7" id="KW-0238">DNA-binding</keyword>
<dbReference type="RefSeq" id="WP_085424709.1">
    <property type="nucleotide sequence ID" value="NZ_FXAF01000011.1"/>
</dbReference>
<dbReference type="PANTHER" id="PTHR30419">
    <property type="entry name" value="HTH-TYPE TRANSCRIPTIONAL REGULATOR YBHD"/>
    <property type="match status" value="1"/>
</dbReference>
<keyword evidence="5" id="KW-0472">Membrane</keyword>
<dbReference type="AlphaFoldDB" id="A0A1X7GMK3"/>
<dbReference type="InterPro" id="IPR036388">
    <property type="entry name" value="WH-like_DNA-bd_sf"/>
</dbReference>
<dbReference type="SUPFAM" id="SSF53850">
    <property type="entry name" value="Periplasmic binding protein-like II"/>
    <property type="match status" value="1"/>
</dbReference>
<evidence type="ECO:0000256" key="4">
    <source>
        <dbReference type="ARBA" id="ARBA00023163"/>
    </source>
</evidence>
<dbReference type="Gene3D" id="1.10.10.10">
    <property type="entry name" value="Winged helix-like DNA-binding domain superfamily/Winged helix DNA-binding domain"/>
    <property type="match status" value="1"/>
</dbReference>
<comment type="similarity">
    <text evidence="1">Belongs to the LysR transcriptional regulatory family.</text>
</comment>
<evidence type="ECO:0000256" key="1">
    <source>
        <dbReference type="ARBA" id="ARBA00009437"/>
    </source>
</evidence>
<dbReference type="Gene3D" id="3.40.190.290">
    <property type="match status" value="1"/>
</dbReference>
<dbReference type="GO" id="GO:0003677">
    <property type="term" value="F:DNA binding"/>
    <property type="evidence" value="ECO:0007669"/>
    <property type="project" value="UniProtKB-KW"/>
</dbReference>
<dbReference type="Pfam" id="PF00126">
    <property type="entry name" value="HTH_1"/>
    <property type="match status" value="1"/>
</dbReference>
<evidence type="ECO:0000313" key="8">
    <source>
        <dbReference type="Proteomes" id="UP000192903"/>
    </source>
</evidence>
<dbReference type="EMBL" id="FXAF01000011">
    <property type="protein sequence ID" value="SMF71884.1"/>
    <property type="molecule type" value="Genomic_DNA"/>
</dbReference>
<keyword evidence="5" id="KW-0812">Transmembrane</keyword>
<dbReference type="GO" id="GO:0005829">
    <property type="term" value="C:cytosol"/>
    <property type="evidence" value="ECO:0007669"/>
    <property type="project" value="TreeGrafter"/>
</dbReference>
<dbReference type="InterPro" id="IPR000847">
    <property type="entry name" value="LysR_HTH_N"/>
</dbReference>
<name>A0A1X7GMK3_9HYPH</name>
<keyword evidence="2" id="KW-0805">Transcription regulation</keyword>
<dbReference type="InterPro" id="IPR036390">
    <property type="entry name" value="WH_DNA-bd_sf"/>
</dbReference>
<proteinExistence type="inferred from homology"/>
<sequence>MTLDVRSAQIVLECARRGSLGAAASALNMTQPAITRMLKRLEESYGVPLFERTTRGVVPTVFGEALLPYAKLVVSEIGNATDVIRQMRGASRGVVRIGGVASVVSGFVIAVIREMRKEHPEVQYQIIEDLEDRVLEGLKGGMIDIAISPEPYLDDDIVIATPDIMHDTVSVFARADHPIIGRQHVTLAEAAGFDWALPPPGTPTVREWQRRFHDNALEPNAPSIISRSVPVLKAAVLSEALFCWMPLPLVREEVERGDMARVNVPELDWQRTFRVYRRKKGLMTPPTANLLQAIRRISETWRGQTI</sequence>
<dbReference type="GO" id="GO:0003700">
    <property type="term" value="F:DNA-binding transcription factor activity"/>
    <property type="evidence" value="ECO:0007669"/>
    <property type="project" value="InterPro"/>
</dbReference>
<dbReference type="PRINTS" id="PR00039">
    <property type="entry name" value="HTHLYSR"/>
</dbReference>
<evidence type="ECO:0000256" key="3">
    <source>
        <dbReference type="ARBA" id="ARBA00023125"/>
    </source>
</evidence>
<evidence type="ECO:0000313" key="7">
    <source>
        <dbReference type="EMBL" id="SMF71884.1"/>
    </source>
</evidence>
<dbReference type="Pfam" id="PF03466">
    <property type="entry name" value="LysR_substrate"/>
    <property type="match status" value="1"/>
</dbReference>
<dbReference type="PANTHER" id="PTHR30419:SF8">
    <property type="entry name" value="NITROGEN ASSIMILATION TRANSCRIPTIONAL ACTIVATOR-RELATED"/>
    <property type="match status" value="1"/>
</dbReference>
<dbReference type="PROSITE" id="PS50931">
    <property type="entry name" value="HTH_LYSR"/>
    <property type="match status" value="1"/>
</dbReference>
<dbReference type="SUPFAM" id="SSF46785">
    <property type="entry name" value="Winged helix' DNA-binding domain"/>
    <property type="match status" value="1"/>
</dbReference>
<evidence type="ECO:0000256" key="5">
    <source>
        <dbReference type="SAM" id="Phobius"/>
    </source>
</evidence>
<feature type="transmembrane region" description="Helical" evidence="5">
    <location>
        <begin position="94"/>
        <end position="112"/>
    </location>
</feature>
<dbReference type="STRING" id="464029.SAMN02982989_4100"/>
<keyword evidence="8" id="KW-1185">Reference proteome</keyword>
<dbReference type="OrthoDB" id="7809623at2"/>
<accession>A0A1X7GMK3</accession>
<reference evidence="8" key="1">
    <citation type="submission" date="2017-04" db="EMBL/GenBank/DDBJ databases">
        <authorList>
            <person name="Varghese N."/>
            <person name="Submissions S."/>
        </authorList>
    </citation>
    <scope>NUCLEOTIDE SEQUENCE [LARGE SCALE GENOMIC DNA]</scope>
    <source>
        <strain evidence="8">B4P</strain>
    </source>
</reference>
<keyword evidence="5" id="KW-1133">Transmembrane helix</keyword>
<dbReference type="Proteomes" id="UP000192903">
    <property type="component" value="Unassembled WGS sequence"/>
</dbReference>
<gene>
    <name evidence="7" type="ORF">SAMN02982989_4100</name>
</gene>
<protein>
    <submittedName>
        <fullName evidence="7">DNA-binding transcriptional regulator, LysR family</fullName>
    </submittedName>
</protein>
<dbReference type="InterPro" id="IPR050950">
    <property type="entry name" value="HTH-type_LysR_regulators"/>
</dbReference>
<organism evidence="7 8">
    <name type="scientific">Xaviernesmea oryzae</name>
    <dbReference type="NCBI Taxonomy" id="464029"/>
    <lineage>
        <taxon>Bacteria</taxon>
        <taxon>Pseudomonadati</taxon>
        <taxon>Pseudomonadota</taxon>
        <taxon>Alphaproteobacteria</taxon>
        <taxon>Hyphomicrobiales</taxon>
        <taxon>Rhizobiaceae</taxon>
        <taxon>Rhizobium/Agrobacterium group</taxon>
        <taxon>Xaviernesmea</taxon>
    </lineage>
</organism>